<gene>
    <name evidence="1" type="ORF">KYC_25143</name>
</gene>
<evidence type="ECO:0000313" key="2">
    <source>
        <dbReference type="Proteomes" id="UP000003113"/>
    </source>
</evidence>
<dbReference type="Proteomes" id="UP000003113">
    <property type="component" value="Unassembled WGS sequence"/>
</dbReference>
<dbReference type="OrthoDB" id="6953235at2"/>
<protein>
    <submittedName>
        <fullName evidence="1">Uncharacterized protein</fullName>
    </submittedName>
</protein>
<organism evidence="1 2">
    <name type="scientific">Achromobacter arsenitoxydans SY8</name>
    <dbReference type="NCBI Taxonomy" id="477184"/>
    <lineage>
        <taxon>Bacteria</taxon>
        <taxon>Pseudomonadati</taxon>
        <taxon>Pseudomonadota</taxon>
        <taxon>Betaproteobacteria</taxon>
        <taxon>Burkholderiales</taxon>
        <taxon>Alcaligenaceae</taxon>
        <taxon>Achromobacter</taxon>
    </lineage>
</organism>
<keyword evidence="2" id="KW-1185">Reference proteome</keyword>
<dbReference type="AlphaFoldDB" id="H0FE17"/>
<dbReference type="EMBL" id="AGUF01000080">
    <property type="protein sequence ID" value="EHK63463.1"/>
    <property type="molecule type" value="Genomic_DNA"/>
</dbReference>
<dbReference type="RefSeq" id="WP_008167637.1">
    <property type="nucleotide sequence ID" value="NZ_AGUF01000080.1"/>
</dbReference>
<sequence length="202" mass="22670">MSEHHQFIFPRDVHLPPPDWPQLEARLLEGGYVLAATGDGIPYRAQQDYEFDADDATWCSPQYCVGPAARPYLSAEVLADYDADPWHFPLMLLAYDGPNPCVQVGENLCAPSLPGSDDPPSPMPSRLDIDLIGEAYENPAVQWHFAEHGRDYRIFELNWHYSLAMGFRMVRTQGLDRESAEGLARLIGELTGMAMGCSHRHL</sequence>
<name>H0FE17_9BURK</name>
<dbReference type="PATRIC" id="fig|477184.5.peg.4947"/>
<reference evidence="1 2" key="1">
    <citation type="journal article" date="2012" name="J. Bacteriol.">
        <title>Genome sequence of the highly efficient arsenite-oxidizing bacterium Achromobacter arsenitoxydans SY8.</title>
        <authorList>
            <person name="Li X."/>
            <person name="Hu Y."/>
            <person name="Gong J."/>
            <person name="Lin Y."/>
            <person name="Johnstone L."/>
            <person name="Rensing C."/>
            <person name="Wang G."/>
        </authorList>
    </citation>
    <scope>NUCLEOTIDE SEQUENCE [LARGE SCALE GENOMIC DNA]</scope>
    <source>
        <strain evidence="1 2">SY8</strain>
    </source>
</reference>
<evidence type="ECO:0000313" key="1">
    <source>
        <dbReference type="EMBL" id="EHK63463.1"/>
    </source>
</evidence>
<accession>H0FE17</accession>
<proteinExistence type="predicted"/>
<dbReference type="STRING" id="477184.KYC_25143"/>
<comment type="caution">
    <text evidence="1">The sequence shown here is derived from an EMBL/GenBank/DDBJ whole genome shotgun (WGS) entry which is preliminary data.</text>
</comment>